<dbReference type="InterPro" id="IPR040521">
    <property type="entry name" value="KDZ"/>
</dbReference>
<evidence type="ECO:0000313" key="3">
    <source>
        <dbReference type="Proteomes" id="UP000054564"/>
    </source>
</evidence>
<evidence type="ECO:0000256" key="1">
    <source>
        <dbReference type="SAM" id="MobiDB-lite"/>
    </source>
</evidence>
<dbReference type="Proteomes" id="UP000054564">
    <property type="component" value="Unassembled WGS sequence"/>
</dbReference>
<accession>A0A0L0UWV4</accession>
<dbReference type="AlphaFoldDB" id="A0A0L0UWV4"/>
<dbReference type="EMBL" id="AJIL01000200">
    <property type="protein sequence ID" value="KNE91518.1"/>
    <property type="molecule type" value="Genomic_DNA"/>
</dbReference>
<name>A0A0L0UWV4_9BASI</name>
<dbReference type="Pfam" id="PF18758">
    <property type="entry name" value="KDZ"/>
    <property type="match status" value="2"/>
</dbReference>
<sequence length="658" mass="76425">MLRRGKLLTEELLNMDAIDKIADICPKCFGPAIRGKNEHEPDSIVWMDANFQHRRHLAASNEIVPQKETSTLFIDLAQVQQMADDMRDNSGQAEVPENPDRCTEQHTAANDVRGPSTWKACNDTGIFGMACQHDQILRMINIVQKKSTPEEREFNQLMFGASIFHAHVHEWSCQLRYNPRLNEGWGMSDGEALDLPSCHHNEVGKPHACGCPLQVEFTFDKKLTPLNFILDRGGKIGKIMHDSSNQLTEIWENYGHTSSYLEEQWNRQRQCQQSLMENKPARELQRQVEPQEELVELEDQFREAHEEMLQHRRQSRRTQTTADIRHMQELPDILVILEEEIENIVQELGSDAFRNLPGATAAETKSLIKIKISKSKLYKAKVGVCEVQRKRDQRGSGTQMQARFKKLMNSKTKLLKNKWNSYNTKAQDYNLNYKNNVQIRVPDLDQVKVMTLQDPFWNLGSITHPNEPWATDSNVQKGIEAHLLVSHCQDELHQISREARQAVQWAVKKASTLDHMLRLLRNDDQPQNDEYREGQEFLLELCTRHDFPRSVVESVHGDLAKRHRQVWMSWNSHCSKILNWSRKYLESSDQDEADIHQKWNWVISNCQSTWEKLVAGDSIFMNFEDREEAQEEEMLEQEELGVLDAHEVNINDLIDTHE</sequence>
<dbReference type="OrthoDB" id="2500537at2759"/>
<comment type="caution">
    <text evidence="2">The sequence shown here is derived from an EMBL/GenBank/DDBJ whole genome shotgun (WGS) entry which is preliminary data.</text>
</comment>
<organism evidence="2 3">
    <name type="scientific">Puccinia striiformis f. sp. tritici PST-78</name>
    <dbReference type="NCBI Taxonomy" id="1165861"/>
    <lineage>
        <taxon>Eukaryota</taxon>
        <taxon>Fungi</taxon>
        <taxon>Dikarya</taxon>
        <taxon>Basidiomycota</taxon>
        <taxon>Pucciniomycotina</taxon>
        <taxon>Pucciniomycetes</taxon>
        <taxon>Pucciniales</taxon>
        <taxon>Pucciniaceae</taxon>
        <taxon>Puccinia</taxon>
    </lineage>
</organism>
<proteinExistence type="predicted"/>
<evidence type="ECO:0000313" key="2">
    <source>
        <dbReference type="EMBL" id="KNE91518.1"/>
    </source>
</evidence>
<keyword evidence="3" id="KW-1185">Reference proteome</keyword>
<gene>
    <name evidence="2" type="ORF">PSTG_15077</name>
</gene>
<dbReference type="STRING" id="1165861.A0A0L0UWV4"/>
<evidence type="ECO:0008006" key="4">
    <source>
        <dbReference type="Google" id="ProtNLM"/>
    </source>
</evidence>
<feature type="region of interest" description="Disordered" evidence="1">
    <location>
        <begin position="88"/>
        <end position="108"/>
    </location>
</feature>
<reference evidence="3" key="1">
    <citation type="submission" date="2014-03" db="EMBL/GenBank/DDBJ databases">
        <title>The Genome Sequence of Puccinia striiformis f. sp. tritici PST-78.</title>
        <authorList>
            <consortium name="The Broad Institute Genome Sequencing Platform"/>
            <person name="Cuomo C."/>
            <person name="Hulbert S."/>
            <person name="Chen X."/>
            <person name="Walker B."/>
            <person name="Young S.K."/>
            <person name="Zeng Q."/>
            <person name="Gargeya S."/>
            <person name="Fitzgerald M."/>
            <person name="Haas B."/>
            <person name="Abouelleil A."/>
            <person name="Alvarado L."/>
            <person name="Arachchi H.M."/>
            <person name="Berlin A.M."/>
            <person name="Chapman S.B."/>
            <person name="Goldberg J."/>
            <person name="Griggs A."/>
            <person name="Gujja S."/>
            <person name="Hansen M."/>
            <person name="Howarth C."/>
            <person name="Imamovic A."/>
            <person name="Larimer J."/>
            <person name="McCowan C."/>
            <person name="Montmayeur A."/>
            <person name="Murphy C."/>
            <person name="Neiman D."/>
            <person name="Pearson M."/>
            <person name="Priest M."/>
            <person name="Roberts A."/>
            <person name="Saif S."/>
            <person name="Shea T."/>
            <person name="Sisk P."/>
            <person name="Sykes S."/>
            <person name="Wortman J."/>
            <person name="Nusbaum C."/>
            <person name="Birren B."/>
        </authorList>
    </citation>
    <scope>NUCLEOTIDE SEQUENCE [LARGE SCALE GENOMIC DNA]</scope>
    <source>
        <strain evidence="3">race PST-78</strain>
    </source>
</reference>
<protein>
    <recommendedName>
        <fullName evidence="4">CxC1-like cysteine cluster associated with KDZ transposases domain-containing protein</fullName>
    </recommendedName>
</protein>
<dbReference type="PANTHER" id="PTHR33096:SF1">
    <property type="entry name" value="CXC1-LIKE CYSTEINE CLUSTER ASSOCIATED WITH KDZ TRANSPOSASES DOMAIN-CONTAINING PROTEIN"/>
    <property type="match status" value="1"/>
</dbReference>
<dbReference type="PANTHER" id="PTHR33096">
    <property type="entry name" value="CXC2 DOMAIN-CONTAINING PROTEIN"/>
    <property type="match status" value="1"/>
</dbReference>